<dbReference type="PROSITE" id="PS51387">
    <property type="entry name" value="FAD_PCMH"/>
    <property type="match status" value="1"/>
</dbReference>
<keyword evidence="4" id="KW-0479">Metal-binding</keyword>
<evidence type="ECO:0000256" key="5">
    <source>
        <dbReference type="ARBA" id="ARBA00022827"/>
    </source>
</evidence>
<evidence type="ECO:0000313" key="14">
    <source>
        <dbReference type="EMBL" id="AJQ95939.1"/>
    </source>
</evidence>
<dbReference type="InterPro" id="IPR004113">
    <property type="entry name" value="FAD-bd_oxidored_4_C"/>
</dbReference>
<sequence length="940" mass="103751">MESSSSQAWSQFLSVVRQHFKPENIIQEYTYRYAYSTDASFYRLIPELILIAVSEQQVITVLQAATELSVAITFRAAGTSLSGQAVSNSVLLMLDQSWNRIQVDLQGQIVHLQPGVIGADANRKLKPFGRKIGPDPASIDSCKIGGIVANNSSGMCCGTAHNTYHTLHGIRVILADGTLLDTRDSNSVETFRVSHAKLLAELSTLSEQVRQNPELKARIEHKYRLKNTTGYSINALVDFKDPVDILTHLIVGSEGTLGFISEVSYHTVPDHANKASALVIFSDIEAACNAVLASKALPVDAMELMDNRSLKAVADKPGLSRLGFQLDLENDECCALLIDIRGADAQTLKQNIEQVSSVLSGFELLAEAVFSQDADIISTYWDIRKGLFPAVGAVRPAGTTVIIEDVAFPLERLEQGVHALQQLFDQYHYNEAIIFGHALAGNLHFVFTQSFETTKEINRYERFMADVCQLVAVDYQGSLKAEHGTGRNMAPFVELEWGKDAYAIMTQIKHIFDPAGVLNPGVILNDDPSAHVQSLKKMPAVDILVDRCIECGFCEPVCPSRNLTLTPRQRITLYRHIGELKANGQTQRLAEVSRAYQYAGIDTCAATGLCAQKCPVSINTGDFIRKLRQQQNRRWKPVAVMVADHFTAAAAVTRGVLKIAEVGSRMVGEESLEKISSSVHRMSGSRTPLWVREMPSARKTAKLTSPPEIMSARQEFVYWPSCISRNLSPSRHDSLLPLPELILKLCEQAEINVRVLSDPGLCCGQPFESKGFLEVAEQKRQQTYRQLMEISDNGKIPILVDTSPCALKYFDQTEFRLYEPFEFALEYLVPILPIQPLDRKVALHVTCSTRRMGLLNAAVDLAQRCAAEVCVPEGIECCGFAGDKGFVVPELNQTALADLKRQIKGCVEGYSTSMTCECGLTRHAGISYRSILYLLAAAVR</sequence>
<name>A0A0C5VZT3_9GAMM</name>
<evidence type="ECO:0000256" key="8">
    <source>
        <dbReference type="ARBA" id="ARBA00023004"/>
    </source>
</evidence>
<dbReference type="PROSITE" id="PS50066">
    <property type="entry name" value="MADS_BOX_2"/>
    <property type="match status" value="1"/>
</dbReference>
<evidence type="ECO:0000256" key="10">
    <source>
        <dbReference type="ARBA" id="ARBA00038897"/>
    </source>
</evidence>
<proteinExistence type="inferred from homology"/>
<dbReference type="PANTHER" id="PTHR11748:SF111">
    <property type="entry name" value="D-LACTATE DEHYDROGENASE, MITOCHONDRIAL-RELATED"/>
    <property type="match status" value="1"/>
</dbReference>
<dbReference type="GO" id="GO:0003677">
    <property type="term" value="F:DNA binding"/>
    <property type="evidence" value="ECO:0007669"/>
    <property type="project" value="InterPro"/>
</dbReference>
<feature type="domain" description="4Fe-4S ferredoxin-type" evidence="12">
    <location>
        <begin position="537"/>
        <end position="568"/>
    </location>
</feature>
<dbReference type="PROSITE" id="PS00198">
    <property type="entry name" value="4FE4S_FER_1"/>
    <property type="match status" value="1"/>
</dbReference>
<dbReference type="GO" id="GO:1903457">
    <property type="term" value="P:lactate catabolic process"/>
    <property type="evidence" value="ECO:0007669"/>
    <property type="project" value="TreeGrafter"/>
</dbReference>
<dbReference type="EMBL" id="CP007142">
    <property type="protein sequence ID" value="AJQ95939.1"/>
    <property type="molecule type" value="Genomic_DNA"/>
</dbReference>
<dbReference type="GO" id="GO:0008720">
    <property type="term" value="F:D-lactate dehydrogenase (NAD+) activity"/>
    <property type="evidence" value="ECO:0007669"/>
    <property type="project" value="TreeGrafter"/>
</dbReference>
<keyword evidence="5" id="KW-0274">FAD</keyword>
<dbReference type="GO" id="GO:0046872">
    <property type="term" value="F:metal ion binding"/>
    <property type="evidence" value="ECO:0007669"/>
    <property type="project" value="UniProtKB-KW"/>
</dbReference>
<evidence type="ECO:0000256" key="1">
    <source>
        <dbReference type="ARBA" id="ARBA00001974"/>
    </source>
</evidence>
<dbReference type="GO" id="GO:0004458">
    <property type="term" value="F:D-lactate dehydrogenase (cytochrome) activity"/>
    <property type="evidence" value="ECO:0007669"/>
    <property type="project" value="UniProtKB-EC"/>
</dbReference>
<dbReference type="Gene3D" id="3.30.465.10">
    <property type="match status" value="1"/>
</dbReference>
<dbReference type="InterPro" id="IPR016164">
    <property type="entry name" value="FAD-linked_Oxase-like_C"/>
</dbReference>
<dbReference type="KEGG" id="gsn:YC6258_03903"/>
<dbReference type="InterPro" id="IPR017896">
    <property type="entry name" value="4Fe4S_Fe-S-bd"/>
</dbReference>
<dbReference type="Gene3D" id="3.30.70.2190">
    <property type="match status" value="1"/>
</dbReference>
<dbReference type="Pfam" id="PF01565">
    <property type="entry name" value="FAD_binding_4"/>
    <property type="match status" value="1"/>
</dbReference>
<comment type="similarity">
    <text evidence="2">Belongs to the FAD-binding oxidoreductase/transferase type 4 family.</text>
</comment>
<dbReference type="InterPro" id="IPR009051">
    <property type="entry name" value="Helical_ferredxn"/>
</dbReference>
<dbReference type="FunFam" id="3.30.70.2740:FF:000006">
    <property type="entry name" value="NAD-independent D-lactate dehydrogenase"/>
    <property type="match status" value="1"/>
</dbReference>
<dbReference type="InterPro" id="IPR016169">
    <property type="entry name" value="FAD-bd_PCMH_sub2"/>
</dbReference>
<keyword evidence="6" id="KW-0809">Transit peptide</keyword>
<dbReference type="InterPro" id="IPR006094">
    <property type="entry name" value="Oxid_FAD_bind_N"/>
</dbReference>
<dbReference type="SUPFAM" id="SSF55103">
    <property type="entry name" value="FAD-linked oxidases, C-terminal domain"/>
    <property type="match status" value="1"/>
</dbReference>
<dbReference type="PROSITE" id="PS51379">
    <property type="entry name" value="4FE4S_FER_2"/>
    <property type="match status" value="1"/>
</dbReference>
<dbReference type="HOGENOM" id="CLU_013688_0_0_6"/>
<evidence type="ECO:0000256" key="2">
    <source>
        <dbReference type="ARBA" id="ARBA00008000"/>
    </source>
</evidence>
<keyword evidence="15" id="KW-1185">Reference proteome</keyword>
<protein>
    <recommendedName>
        <fullName evidence="10">D-lactate dehydrogenase (cytochrome)</fullName>
        <ecNumber evidence="10">1.1.2.4</ecNumber>
    </recommendedName>
</protein>
<accession>A0A0C5VZT3</accession>
<dbReference type="GO" id="GO:0051536">
    <property type="term" value="F:iron-sulfur cluster binding"/>
    <property type="evidence" value="ECO:0007669"/>
    <property type="project" value="UniProtKB-KW"/>
</dbReference>
<evidence type="ECO:0000259" key="13">
    <source>
        <dbReference type="PROSITE" id="PS51387"/>
    </source>
</evidence>
<evidence type="ECO:0000256" key="3">
    <source>
        <dbReference type="ARBA" id="ARBA00022630"/>
    </source>
</evidence>
<comment type="cofactor">
    <cofactor evidence="1">
        <name>FAD</name>
        <dbReference type="ChEBI" id="CHEBI:57692"/>
    </cofactor>
</comment>
<dbReference type="OrthoDB" id="9811557at2"/>
<dbReference type="EC" id="1.1.2.4" evidence="10"/>
<dbReference type="Gene3D" id="1.10.1060.10">
    <property type="entry name" value="Alpha-helical ferredoxin"/>
    <property type="match status" value="1"/>
</dbReference>
<dbReference type="PATRIC" id="fig|1445510.3.peg.3881"/>
<evidence type="ECO:0000256" key="7">
    <source>
        <dbReference type="ARBA" id="ARBA00023002"/>
    </source>
</evidence>
<evidence type="ECO:0000256" key="4">
    <source>
        <dbReference type="ARBA" id="ARBA00022723"/>
    </source>
</evidence>
<dbReference type="Gene3D" id="1.10.45.10">
    <property type="entry name" value="Vanillyl-alcohol Oxidase, Chain A, domain 4"/>
    <property type="match status" value="1"/>
</dbReference>
<dbReference type="FunFam" id="1.10.1060.10:FF:000019">
    <property type="entry name" value="Oxidoreductase/iron-sulfur cluster-binding protein"/>
    <property type="match status" value="1"/>
</dbReference>
<organism evidence="14 15">
    <name type="scientific">Gynuella sunshinyii YC6258</name>
    <dbReference type="NCBI Taxonomy" id="1445510"/>
    <lineage>
        <taxon>Bacteria</taxon>
        <taxon>Pseudomonadati</taxon>
        <taxon>Pseudomonadota</taxon>
        <taxon>Gammaproteobacteria</taxon>
        <taxon>Oceanospirillales</taxon>
        <taxon>Saccharospirillaceae</taxon>
        <taxon>Gynuella</taxon>
    </lineage>
</organism>
<dbReference type="Pfam" id="PF02754">
    <property type="entry name" value="CCG"/>
    <property type="match status" value="1"/>
</dbReference>
<evidence type="ECO:0000313" key="15">
    <source>
        <dbReference type="Proteomes" id="UP000032266"/>
    </source>
</evidence>
<dbReference type="AlphaFoldDB" id="A0A0C5VZT3"/>
<feature type="domain" description="MADS-box" evidence="11">
    <location>
        <begin position="832"/>
        <end position="871"/>
    </location>
</feature>
<dbReference type="Gene3D" id="3.30.43.10">
    <property type="entry name" value="Uridine Diphospho-n-acetylenolpyruvylglucosamine Reductase, domain 2"/>
    <property type="match status" value="1"/>
</dbReference>
<dbReference type="GO" id="GO:0046983">
    <property type="term" value="F:protein dimerization activity"/>
    <property type="evidence" value="ECO:0007669"/>
    <property type="project" value="InterPro"/>
</dbReference>
<dbReference type="FunFam" id="1.10.45.10:FF:000001">
    <property type="entry name" value="D-lactate dehydrogenase mitochondrial"/>
    <property type="match status" value="1"/>
</dbReference>
<keyword evidence="8" id="KW-0408">Iron</keyword>
<dbReference type="InterPro" id="IPR016166">
    <property type="entry name" value="FAD-bd_PCMH"/>
</dbReference>
<dbReference type="InterPro" id="IPR016171">
    <property type="entry name" value="Vanillyl_alc_oxidase_C-sub2"/>
</dbReference>
<dbReference type="InterPro" id="IPR002100">
    <property type="entry name" value="TF_MADSbox"/>
</dbReference>
<feature type="domain" description="FAD-binding PCMH-type" evidence="13">
    <location>
        <begin position="42"/>
        <end position="270"/>
    </location>
</feature>
<evidence type="ECO:0000259" key="12">
    <source>
        <dbReference type="PROSITE" id="PS51379"/>
    </source>
</evidence>
<dbReference type="Pfam" id="PF02913">
    <property type="entry name" value="FAD-oxidase_C"/>
    <property type="match status" value="1"/>
</dbReference>
<gene>
    <name evidence="14" type="ORF">YC6258_03903</name>
</gene>
<dbReference type="InterPro" id="IPR036318">
    <property type="entry name" value="FAD-bd_PCMH-like_sf"/>
</dbReference>
<dbReference type="Proteomes" id="UP000032266">
    <property type="component" value="Chromosome"/>
</dbReference>
<dbReference type="InterPro" id="IPR004017">
    <property type="entry name" value="Cys_rich_dom"/>
</dbReference>
<dbReference type="InterPro" id="IPR016167">
    <property type="entry name" value="FAD-bd_PCMH_sub1"/>
</dbReference>
<dbReference type="Pfam" id="PF13183">
    <property type="entry name" value="Fer4_8"/>
    <property type="match status" value="1"/>
</dbReference>
<dbReference type="SUPFAM" id="SSF56176">
    <property type="entry name" value="FAD-binding/transporter-associated domain-like"/>
    <property type="match status" value="1"/>
</dbReference>
<dbReference type="Gene3D" id="3.30.70.2740">
    <property type="match status" value="1"/>
</dbReference>
<dbReference type="SUPFAM" id="SSF46548">
    <property type="entry name" value="alpha-helical ferredoxin"/>
    <property type="match status" value="1"/>
</dbReference>
<evidence type="ECO:0000256" key="9">
    <source>
        <dbReference type="ARBA" id="ARBA00023014"/>
    </source>
</evidence>
<keyword evidence="7" id="KW-0560">Oxidoreductase</keyword>
<dbReference type="PANTHER" id="PTHR11748">
    <property type="entry name" value="D-LACTATE DEHYDROGENASE"/>
    <property type="match status" value="1"/>
</dbReference>
<evidence type="ECO:0000256" key="6">
    <source>
        <dbReference type="ARBA" id="ARBA00022946"/>
    </source>
</evidence>
<reference evidence="14 15" key="1">
    <citation type="submission" date="2014-01" db="EMBL/GenBank/DDBJ databases">
        <title>Full genme sequencing of cellulolytic bacterium Gynuella sunshinyii YC6258T gen. nov., sp. nov.</title>
        <authorList>
            <person name="Khan H."/>
            <person name="Chung E.J."/>
            <person name="Chung Y.R."/>
        </authorList>
    </citation>
    <scope>NUCLEOTIDE SEQUENCE [LARGE SCALE GENOMIC DNA]</scope>
    <source>
        <strain evidence="14 15">YC6258</strain>
    </source>
</reference>
<keyword evidence="3" id="KW-0285">Flavoprotein</keyword>
<dbReference type="InterPro" id="IPR017900">
    <property type="entry name" value="4Fe4S_Fe_S_CS"/>
</dbReference>
<dbReference type="GO" id="GO:0071949">
    <property type="term" value="F:FAD binding"/>
    <property type="evidence" value="ECO:0007669"/>
    <property type="project" value="InterPro"/>
</dbReference>
<evidence type="ECO:0000259" key="11">
    <source>
        <dbReference type="PROSITE" id="PS50066"/>
    </source>
</evidence>
<dbReference type="STRING" id="1445510.YC6258_03903"/>
<dbReference type="RefSeq" id="WP_052830382.1">
    <property type="nucleotide sequence ID" value="NZ_CP007142.1"/>
</dbReference>
<keyword evidence="9" id="KW-0411">Iron-sulfur</keyword>